<proteinExistence type="predicted"/>
<organism evidence="1 2">
    <name type="scientific">Thiobacillus sedimenti</name>
    <dbReference type="NCBI Taxonomy" id="3110231"/>
    <lineage>
        <taxon>Bacteria</taxon>
        <taxon>Pseudomonadati</taxon>
        <taxon>Pseudomonadota</taxon>
        <taxon>Betaproteobacteria</taxon>
        <taxon>Nitrosomonadales</taxon>
        <taxon>Thiobacillaceae</taxon>
        <taxon>Thiobacillus</taxon>
    </lineage>
</organism>
<accession>A0ABZ1CFN6</accession>
<sequence>MRPTYRRLVHTHDIQLSKPCGTITVDENIVTEDSPGYSLVWCKVDHPEAHGLSLKPGTEGKSIKVTGQVIARNQAISDFDFVAPASVIRRIGVGRKQIG</sequence>
<evidence type="ECO:0000313" key="1">
    <source>
        <dbReference type="EMBL" id="WRS38190.1"/>
    </source>
</evidence>
<name>A0ABZ1CFN6_9PROT</name>
<gene>
    <name evidence="1" type="ORF">VA613_09210</name>
</gene>
<dbReference type="EMBL" id="CP141769">
    <property type="protein sequence ID" value="WRS38190.1"/>
    <property type="molecule type" value="Genomic_DNA"/>
</dbReference>
<keyword evidence="2" id="KW-1185">Reference proteome</keyword>
<dbReference type="Proteomes" id="UP001334732">
    <property type="component" value="Chromosome"/>
</dbReference>
<protein>
    <submittedName>
        <fullName evidence="1">Uncharacterized protein</fullName>
    </submittedName>
</protein>
<dbReference type="RefSeq" id="WP_324778790.1">
    <property type="nucleotide sequence ID" value="NZ_CP141769.1"/>
</dbReference>
<evidence type="ECO:0000313" key="2">
    <source>
        <dbReference type="Proteomes" id="UP001334732"/>
    </source>
</evidence>
<reference evidence="1 2" key="1">
    <citation type="submission" date="2023-12" db="EMBL/GenBank/DDBJ databases">
        <title>Thiobacillus sedimentum sp. nov., a chemolithoautotrophic sulfur-oxidizing bacterium isolated from freshwater sediment.</title>
        <authorList>
            <person name="Luo J."/>
            <person name="Dai C."/>
        </authorList>
    </citation>
    <scope>NUCLEOTIDE SEQUENCE [LARGE SCALE GENOMIC DNA]</scope>
    <source>
        <strain evidence="1 2">SCUT-2</strain>
    </source>
</reference>